<evidence type="ECO:0000256" key="8">
    <source>
        <dbReference type="ARBA" id="ARBA00022741"/>
    </source>
</evidence>
<keyword evidence="8 15" id="KW-0547">Nucleotide-binding</keyword>
<dbReference type="PANTHER" id="PTHR45646">
    <property type="entry name" value="SERINE/THREONINE-PROTEIN KINASE DOA-RELATED"/>
    <property type="match status" value="1"/>
</dbReference>
<dbReference type="PROSITE" id="PS00107">
    <property type="entry name" value="PROTEIN_KINASE_ATP"/>
    <property type="match status" value="1"/>
</dbReference>
<evidence type="ECO:0000256" key="13">
    <source>
        <dbReference type="ARBA" id="ARBA00047899"/>
    </source>
</evidence>
<proteinExistence type="predicted"/>
<dbReference type="InterPro" id="IPR008266">
    <property type="entry name" value="Tyr_kinase_AS"/>
</dbReference>
<evidence type="ECO:0000256" key="14">
    <source>
        <dbReference type="ARBA" id="ARBA00048679"/>
    </source>
</evidence>
<evidence type="ECO:0000256" key="11">
    <source>
        <dbReference type="ARBA" id="ARBA00030980"/>
    </source>
</evidence>
<protein>
    <recommendedName>
        <fullName evidence="5">EKC/KEOPS complex subunit BUD32</fullName>
        <ecNumber evidence="3">2.7.11.1</ecNumber>
    </recommendedName>
    <alternativeName>
        <fullName evidence="11 12">Atypical Serine/threonine protein kinase BUD32</fullName>
    </alternativeName>
    <alternativeName>
        <fullName evidence="4">EKC/KEOPS complex subunit bud32</fullName>
    </alternativeName>
</protein>
<dbReference type="EC" id="2.7.11.1" evidence="3"/>
<evidence type="ECO:0000259" key="16">
    <source>
        <dbReference type="PROSITE" id="PS50011"/>
    </source>
</evidence>
<comment type="subunit">
    <text evidence="2">Component of the EKC/KEOPS complex composed of at least BUD32, CGI121, GON7, KAE1 and PCC1; the whole complex dimerizes.</text>
</comment>
<evidence type="ECO:0000313" key="18">
    <source>
        <dbReference type="Proteomes" id="UP001465668"/>
    </source>
</evidence>
<evidence type="ECO:0000256" key="1">
    <source>
        <dbReference type="ARBA" id="ARBA00003747"/>
    </source>
</evidence>
<comment type="caution">
    <text evidence="17">The sequence shown here is derived from an EMBL/GenBank/DDBJ whole genome shotgun (WGS) entry which is preliminary data.</text>
</comment>
<gene>
    <name evidence="17" type="ORF">SCAR479_02671</name>
</gene>
<dbReference type="Gene3D" id="1.10.510.10">
    <property type="entry name" value="Transferase(Phosphotransferase) domain 1"/>
    <property type="match status" value="1"/>
</dbReference>
<evidence type="ECO:0000256" key="6">
    <source>
        <dbReference type="ARBA" id="ARBA00022527"/>
    </source>
</evidence>
<organism evidence="17 18">
    <name type="scientific">Seiridium cardinale</name>
    <dbReference type="NCBI Taxonomy" id="138064"/>
    <lineage>
        <taxon>Eukaryota</taxon>
        <taxon>Fungi</taxon>
        <taxon>Dikarya</taxon>
        <taxon>Ascomycota</taxon>
        <taxon>Pezizomycotina</taxon>
        <taxon>Sordariomycetes</taxon>
        <taxon>Xylariomycetidae</taxon>
        <taxon>Amphisphaeriales</taxon>
        <taxon>Sporocadaceae</taxon>
        <taxon>Seiridium</taxon>
    </lineage>
</organism>
<dbReference type="InterPro" id="IPR011009">
    <property type="entry name" value="Kinase-like_dom_sf"/>
</dbReference>
<keyword evidence="9" id="KW-0418">Kinase</keyword>
<dbReference type="PROSITE" id="PS00109">
    <property type="entry name" value="PROTEIN_KINASE_TYR"/>
    <property type="match status" value="1"/>
</dbReference>
<evidence type="ECO:0000313" key="17">
    <source>
        <dbReference type="EMBL" id="KAK9780556.1"/>
    </source>
</evidence>
<dbReference type="SMART" id="SM00220">
    <property type="entry name" value="S_TKc"/>
    <property type="match status" value="1"/>
</dbReference>
<keyword evidence="7" id="KW-0808">Transferase</keyword>
<dbReference type="Proteomes" id="UP001465668">
    <property type="component" value="Unassembled WGS sequence"/>
</dbReference>
<evidence type="ECO:0000256" key="2">
    <source>
        <dbReference type="ARBA" id="ARBA00011534"/>
    </source>
</evidence>
<comment type="catalytic activity">
    <reaction evidence="14">
        <text>L-seryl-[protein] + ATP = O-phospho-L-seryl-[protein] + ADP + H(+)</text>
        <dbReference type="Rhea" id="RHEA:17989"/>
        <dbReference type="Rhea" id="RHEA-COMP:9863"/>
        <dbReference type="Rhea" id="RHEA-COMP:11604"/>
        <dbReference type="ChEBI" id="CHEBI:15378"/>
        <dbReference type="ChEBI" id="CHEBI:29999"/>
        <dbReference type="ChEBI" id="CHEBI:30616"/>
        <dbReference type="ChEBI" id="CHEBI:83421"/>
        <dbReference type="ChEBI" id="CHEBI:456216"/>
        <dbReference type="EC" id="2.7.11.1"/>
    </reaction>
</comment>
<evidence type="ECO:0000256" key="9">
    <source>
        <dbReference type="ARBA" id="ARBA00022777"/>
    </source>
</evidence>
<accession>A0ABR2Y3P3</accession>
<keyword evidence="10 15" id="KW-0067">ATP-binding</keyword>
<dbReference type="SUPFAM" id="SSF56112">
    <property type="entry name" value="Protein kinase-like (PK-like)"/>
    <property type="match status" value="1"/>
</dbReference>
<evidence type="ECO:0000256" key="3">
    <source>
        <dbReference type="ARBA" id="ARBA00012513"/>
    </source>
</evidence>
<reference evidence="17 18" key="1">
    <citation type="submission" date="2024-02" db="EMBL/GenBank/DDBJ databases">
        <title>First draft genome assembly of two strains of Seiridium cardinale.</title>
        <authorList>
            <person name="Emiliani G."/>
            <person name="Scali E."/>
        </authorList>
    </citation>
    <scope>NUCLEOTIDE SEQUENCE [LARGE SCALE GENOMIC DNA]</scope>
    <source>
        <strain evidence="17 18">BM-138-000479</strain>
    </source>
</reference>
<dbReference type="InterPro" id="IPR017441">
    <property type="entry name" value="Protein_kinase_ATP_BS"/>
</dbReference>
<comment type="catalytic activity">
    <reaction evidence="13">
        <text>L-threonyl-[protein] + ATP = O-phospho-L-threonyl-[protein] + ADP + H(+)</text>
        <dbReference type="Rhea" id="RHEA:46608"/>
        <dbReference type="Rhea" id="RHEA-COMP:11060"/>
        <dbReference type="Rhea" id="RHEA-COMP:11605"/>
        <dbReference type="ChEBI" id="CHEBI:15378"/>
        <dbReference type="ChEBI" id="CHEBI:30013"/>
        <dbReference type="ChEBI" id="CHEBI:30616"/>
        <dbReference type="ChEBI" id="CHEBI:61977"/>
        <dbReference type="ChEBI" id="CHEBI:456216"/>
        <dbReference type="EC" id="2.7.11.1"/>
    </reaction>
</comment>
<dbReference type="InterPro" id="IPR051175">
    <property type="entry name" value="CLK_kinases"/>
</dbReference>
<name>A0ABR2Y3P3_9PEZI</name>
<dbReference type="PROSITE" id="PS50011">
    <property type="entry name" value="PROTEIN_KINASE_DOM"/>
    <property type="match status" value="1"/>
</dbReference>
<dbReference type="EMBL" id="JARVKM010000006">
    <property type="protein sequence ID" value="KAK9780556.1"/>
    <property type="molecule type" value="Genomic_DNA"/>
</dbReference>
<evidence type="ECO:0000256" key="5">
    <source>
        <dbReference type="ARBA" id="ARBA00019973"/>
    </source>
</evidence>
<dbReference type="Pfam" id="PF00069">
    <property type="entry name" value="Pkinase"/>
    <property type="match status" value="2"/>
</dbReference>
<dbReference type="PANTHER" id="PTHR45646:SF11">
    <property type="entry name" value="SERINE_THREONINE-PROTEIN KINASE DOA"/>
    <property type="match status" value="1"/>
</dbReference>
<dbReference type="InterPro" id="IPR000719">
    <property type="entry name" value="Prot_kinase_dom"/>
</dbReference>
<feature type="domain" description="Protein kinase" evidence="16">
    <location>
        <begin position="489"/>
        <end position="890"/>
    </location>
</feature>
<evidence type="ECO:0000256" key="4">
    <source>
        <dbReference type="ARBA" id="ARBA00013948"/>
    </source>
</evidence>
<keyword evidence="6" id="KW-0723">Serine/threonine-protein kinase</keyword>
<keyword evidence="18" id="KW-1185">Reference proteome</keyword>
<evidence type="ECO:0000256" key="12">
    <source>
        <dbReference type="ARBA" id="ARBA00033194"/>
    </source>
</evidence>
<sequence length="931" mass="104762">MNGSSATNYAPELEHGDEIARSFKRFQQDHLSDTTLIQHVLQQPGFASKPVKSDLTCQRDVTALKSGEGESTHELFFIHKYLCRRPQDGAPLDANKLRISEACFETLATQLMIPPAFVYALSRHFLPNGRGSRRVQINNATAFDFWSFLPIRVQVPTGGPQPGIPDDSTGPSQMNPFNKLPLPDVRNPGVGNEPLDIRRSSIGIFSRIEPGSRRVTFVAFDFMHGGWPKVALEPCQRIEEVMKHRKSVGVEVGYGYFIHLVYLSSAARWWTNTINSVHEQLIAYELKLQTDLDDSKAAALAATQMQINRALHSIAAHLHRYLSELKSLQGVIVDLATHYESVHESDEEAGHLEIFDAAARGFSQVLSQVEASHDFAQELEKKIRNILALLFNRIQINSDRLLVENGQAMKRVLEAMQTDAQLGQKMAKASHALAEEMKRDSIAMRTIAVVTMFFLPAATFADEDVEDVQRYNRGGFHPVHIDDVLDGRFEVLHKLGSGGFGTVWFCWDNANNKPRALKVMAADHSATGKEEKVLQHLKCGTSIQELEENHISVPLDQFWIEGPNGKHLCYVLPIIGVPVDKWRLSQSYRDAQAMTTVKHVCFQIAKALQYLQKRGVCHGDFRPANILMKLKGLDGLTKEQIVEMLGDQDAIGVETVSGDDPKPYGPEYCVVPVSRRWCETLLTPEIAIIDFGESFLVDQPERSSGIPISFAAPEIIFRHTLVPGFAMDIWSLACTIYEIYNNQMLFAESLRMVVKRIEYMLGPLPSPYRAVWHFYNTPDGEQTKIEPADTLSLPVTWSVDGLKEMRESWYTGSGYRGFFEIELAKRHAFLSTNFPGQGITDIESNKVSSSSGDLIEQQHVLAMADLLQGMLKYNPDERISIDQVVHHKWFRNDETSLLTRGFGRINLNGHHHRAEVPPEFYPVQVIEDTYG</sequence>
<evidence type="ECO:0000256" key="7">
    <source>
        <dbReference type="ARBA" id="ARBA00022679"/>
    </source>
</evidence>
<feature type="binding site" evidence="15">
    <location>
        <position position="518"/>
    </location>
    <ligand>
        <name>ATP</name>
        <dbReference type="ChEBI" id="CHEBI:30616"/>
    </ligand>
</feature>
<evidence type="ECO:0000256" key="15">
    <source>
        <dbReference type="PROSITE-ProRule" id="PRU10141"/>
    </source>
</evidence>
<evidence type="ECO:0000256" key="10">
    <source>
        <dbReference type="ARBA" id="ARBA00022840"/>
    </source>
</evidence>
<dbReference type="Gene3D" id="3.30.200.20">
    <property type="entry name" value="Phosphorylase Kinase, domain 1"/>
    <property type="match status" value="1"/>
</dbReference>
<comment type="function">
    <text evidence="1">Component of the EKC/KEOPS complex that is required for the formation of a threonylcarbamoyl group on adenosine at position 37 (t(6)A37) in tRNAs that read codons beginning with adenine. The complex is probably involved in the transfer of the threonylcarbamoyl moiety of threonylcarbamoyl-AMP (TC-AMP) to the N6 group of A37. BUD32 has ATPase activity in the context of the EKC/KEOPS complex and likely plays a supporting role to the catalytic subunit KAE1. The EKC/KEOPS complex also promotes both telomere uncapping and telomere elongation. The complex is required for efficient recruitment of transcriptional coactivators.</text>
</comment>